<dbReference type="KEGG" id="sof:NCTC11214_04770"/>
<dbReference type="Proteomes" id="UP000281391">
    <property type="component" value="Chromosome"/>
</dbReference>
<protein>
    <submittedName>
        <fullName evidence="1">Uncharacterized protein</fullName>
    </submittedName>
</protein>
<gene>
    <name evidence="1" type="ORF">NCTC11214_04770</name>
</gene>
<organism evidence="1 2">
    <name type="scientific">Serratia odorifera</name>
    <dbReference type="NCBI Taxonomy" id="618"/>
    <lineage>
        <taxon>Bacteria</taxon>
        <taxon>Pseudomonadati</taxon>
        <taxon>Pseudomonadota</taxon>
        <taxon>Gammaproteobacteria</taxon>
        <taxon>Enterobacterales</taxon>
        <taxon>Yersiniaceae</taxon>
        <taxon>Serratia</taxon>
    </lineage>
</organism>
<accession>A0A447L060</accession>
<evidence type="ECO:0000313" key="1">
    <source>
        <dbReference type="EMBL" id="VDZ64036.1"/>
    </source>
</evidence>
<dbReference type="AlphaFoldDB" id="A0A447L060"/>
<sequence length="61" mass="7113">MKLYELLIGKFSVYVVAKNEEHAKYQAMEIAFHLAERGPSMYISGMILCEADTVHLERYHH</sequence>
<dbReference type="EMBL" id="LR134117">
    <property type="protein sequence ID" value="VDZ64036.1"/>
    <property type="molecule type" value="Genomic_DNA"/>
</dbReference>
<evidence type="ECO:0000313" key="2">
    <source>
        <dbReference type="Proteomes" id="UP000281391"/>
    </source>
</evidence>
<proteinExistence type="predicted"/>
<reference evidence="1 2" key="1">
    <citation type="submission" date="2018-12" db="EMBL/GenBank/DDBJ databases">
        <authorList>
            <consortium name="Pathogen Informatics"/>
        </authorList>
    </citation>
    <scope>NUCLEOTIDE SEQUENCE [LARGE SCALE GENOMIC DNA]</scope>
    <source>
        <strain evidence="1 2">NCTC11214</strain>
    </source>
</reference>
<name>A0A447L060_SEROD</name>